<evidence type="ECO:0000256" key="1">
    <source>
        <dbReference type="SAM" id="SignalP"/>
    </source>
</evidence>
<dbReference type="OrthoDB" id="6380480at2759"/>
<dbReference type="EMBL" id="QCYY01002315">
    <property type="protein sequence ID" value="ROT71297.1"/>
    <property type="molecule type" value="Genomic_DNA"/>
</dbReference>
<keyword evidence="3" id="KW-1185">Reference proteome</keyword>
<accession>A0A3R7MWE3</accession>
<organism evidence="2 3">
    <name type="scientific">Penaeus vannamei</name>
    <name type="common">Whiteleg shrimp</name>
    <name type="synonym">Litopenaeus vannamei</name>
    <dbReference type="NCBI Taxonomy" id="6689"/>
    <lineage>
        <taxon>Eukaryota</taxon>
        <taxon>Metazoa</taxon>
        <taxon>Ecdysozoa</taxon>
        <taxon>Arthropoda</taxon>
        <taxon>Crustacea</taxon>
        <taxon>Multicrustacea</taxon>
        <taxon>Malacostraca</taxon>
        <taxon>Eumalacostraca</taxon>
        <taxon>Eucarida</taxon>
        <taxon>Decapoda</taxon>
        <taxon>Dendrobranchiata</taxon>
        <taxon>Penaeoidea</taxon>
        <taxon>Penaeidae</taxon>
        <taxon>Penaeus</taxon>
    </lineage>
</organism>
<sequence length="163" mass="17472">MLLLLQMLLGVAILAAAVVPFLPAARAEANVGVPIYTPTLTALPPTLGVLQEAIQREARHFSTVDVCGDAVCDQMVRQANGLARLKTIRKYIVEAVSMMDSLVTALDAELVVAGETMTRALGNRCRAAHAVLNEVTKGPAEKDRLNGRSSAFIYGQDVFSRHS</sequence>
<keyword evidence="1" id="KW-0732">Signal</keyword>
<dbReference type="AlphaFoldDB" id="A0A3R7MWE3"/>
<reference evidence="2 3" key="2">
    <citation type="submission" date="2019-01" db="EMBL/GenBank/DDBJ databases">
        <title>The decoding of complex shrimp genome reveals the adaptation for benthos swimmer, frequently molting mechanism and breeding impact on genome.</title>
        <authorList>
            <person name="Sun Y."/>
            <person name="Gao Y."/>
            <person name="Yu Y."/>
        </authorList>
    </citation>
    <scope>NUCLEOTIDE SEQUENCE [LARGE SCALE GENOMIC DNA]</scope>
    <source>
        <tissue evidence="2">Muscle</tissue>
    </source>
</reference>
<feature type="chain" id="PRO_5018783671" evidence="1">
    <location>
        <begin position="18"/>
        <end position="163"/>
    </location>
</feature>
<reference evidence="2 3" key="1">
    <citation type="submission" date="2018-04" db="EMBL/GenBank/DDBJ databases">
        <authorList>
            <person name="Zhang X."/>
            <person name="Yuan J."/>
            <person name="Li F."/>
            <person name="Xiang J."/>
        </authorList>
    </citation>
    <scope>NUCLEOTIDE SEQUENCE [LARGE SCALE GENOMIC DNA]</scope>
    <source>
        <tissue evidence="2">Muscle</tissue>
    </source>
</reference>
<comment type="caution">
    <text evidence="2">The sequence shown here is derived from an EMBL/GenBank/DDBJ whole genome shotgun (WGS) entry which is preliminary data.</text>
</comment>
<name>A0A3R7MWE3_PENVA</name>
<proteinExistence type="predicted"/>
<feature type="signal peptide" evidence="1">
    <location>
        <begin position="1"/>
        <end position="17"/>
    </location>
</feature>
<gene>
    <name evidence="2" type="ORF">C7M84_010402</name>
</gene>
<dbReference type="Proteomes" id="UP000283509">
    <property type="component" value="Unassembled WGS sequence"/>
</dbReference>
<protein>
    <submittedName>
        <fullName evidence="2">Uncharacterized protein</fullName>
    </submittedName>
</protein>
<evidence type="ECO:0000313" key="3">
    <source>
        <dbReference type="Proteomes" id="UP000283509"/>
    </source>
</evidence>
<evidence type="ECO:0000313" key="2">
    <source>
        <dbReference type="EMBL" id="ROT71297.1"/>
    </source>
</evidence>